<sequence>MIVTSLSCDESRKKRAKKLVDALSKYPWHVLEYLKVALRLSRFNTIRSFRMMVRCYSCSSVNFFLVT</sequence>
<gene>
    <name evidence="1" type="ORF">R1flu_007890</name>
</gene>
<protein>
    <submittedName>
        <fullName evidence="1">Uncharacterized protein</fullName>
    </submittedName>
</protein>
<reference evidence="1 2" key="1">
    <citation type="submission" date="2024-09" db="EMBL/GenBank/DDBJ databases">
        <title>Chromosome-scale assembly of Riccia fluitans.</title>
        <authorList>
            <person name="Paukszto L."/>
            <person name="Sawicki J."/>
            <person name="Karawczyk K."/>
            <person name="Piernik-Szablinska J."/>
            <person name="Szczecinska M."/>
            <person name="Mazdziarz M."/>
        </authorList>
    </citation>
    <scope>NUCLEOTIDE SEQUENCE [LARGE SCALE GENOMIC DNA]</scope>
    <source>
        <strain evidence="1">Rf_01</strain>
        <tissue evidence="1">Aerial parts of the thallus</tissue>
    </source>
</reference>
<organism evidence="1 2">
    <name type="scientific">Riccia fluitans</name>
    <dbReference type="NCBI Taxonomy" id="41844"/>
    <lineage>
        <taxon>Eukaryota</taxon>
        <taxon>Viridiplantae</taxon>
        <taxon>Streptophyta</taxon>
        <taxon>Embryophyta</taxon>
        <taxon>Marchantiophyta</taxon>
        <taxon>Marchantiopsida</taxon>
        <taxon>Marchantiidae</taxon>
        <taxon>Marchantiales</taxon>
        <taxon>Ricciaceae</taxon>
        <taxon>Riccia</taxon>
    </lineage>
</organism>
<proteinExistence type="predicted"/>
<name>A0ABD1Z0P1_9MARC</name>
<dbReference type="Proteomes" id="UP001605036">
    <property type="component" value="Unassembled WGS sequence"/>
</dbReference>
<evidence type="ECO:0000313" key="1">
    <source>
        <dbReference type="EMBL" id="KAL2636411.1"/>
    </source>
</evidence>
<dbReference type="AlphaFoldDB" id="A0ABD1Z0P1"/>
<evidence type="ECO:0000313" key="2">
    <source>
        <dbReference type="Proteomes" id="UP001605036"/>
    </source>
</evidence>
<dbReference type="EMBL" id="JBHFFA010000003">
    <property type="protein sequence ID" value="KAL2636411.1"/>
    <property type="molecule type" value="Genomic_DNA"/>
</dbReference>
<accession>A0ABD1Z0P1</accession>
<keyword evidence="2" id="KW-1185">Reference proteome</keyword>
<comment type="caution">
    <text evidence="1">The sequence shown here is derived from an EMBL/GenBank/DDBJ whole genome shotgun (WGS) entry which is preliminary data.</text>
</comment>